<dbReference type="NCBIfam" id="NF002083">
    <property type="entry name" value="PRK00913.3-5"/>
    <property type="match status" value="1"/>
</dbReference>
<dbReference type="Gene3D" id="3.40.220.10">
    <property type="entry name" value="Leucine Aminopeptidase, subunit E, domain 1"/>
    <property type="match status" value="1"/>
</dbReference>
<dbReference type="InterPro" id="IPR000819">
    <property type="entry name" value="Peptidase_M17_C"/>
</dbReference>
<comment type="similarity">
    <text evidence="3 8">Belongs to the peptidase M17 family.</text>
</comment>
<keyword evidence="6 8" id="KW-0378">Hydrolase</keyword>
<dbReference type="InterPro" id="IPR023042">
    <property type="entry name" value="Peptidase_M17_leu_NH2_pept"/>
</dbReference>
<dbReference type="SUPFAM" id="SSF52949">
    <property type="entry name" value="Macro domain-like"/>
    <property type="match status" value="1"/>
</dbReference>
<comment type="catalytic activity">
    <reaction evidence="2 8">
        <text>Release of an N-terminal amino acid, preferentially leucine, but not glutamic or aspartic acids.</text>
        <dbReference type="EC" id="3.4.11.10"/>
    </reaction>
</comment>
<feature type="domain" description="Cytosol aminopeptidase" evidence="9">
    <location>
        <begin position="344"/>
        <end position="351"/>
    </location>
</feature>
<sequence>MSDAVKVGFVPISASARGILVVFCDDQLKLGAAARKALGAAAETVKRAAAANQFKGKSGAVLDILAPEGIKVERLIVIGTGKAADLKEKDFLKFGGVAAGKLNAGSGSMTVVAELPDAAMAAGQAAAIATGIRLRAYKFDRYKTKKKDGEDGALRADVSIAVDDVAAARKAYAPEASVVDGVNLARELVNEPPNVLYPEEFARRASQLRKLGVSVEVLDVKAMTKLGMGALLGVAQGSARPGRAVIMRWNGGKKSEAPVAFVGKGVCFDTGGISIKSAGGMEDMKGDMGGAACVVGLMHALAARKARVNAVGAIGLVENMPDGNAQRPGDIVTSMSGQTIEIINTDAEGRLVLADVLWYVAKKFKPKFMVDLATLTGAIMVALGTDHAGMFSNNDELAERLAKVGLETGEKVWRMPLGPEYDKQIDSQFADMKNTGGRNGGSITAAQFLQRFVDGTPWAHLDIAGTAMGAPKTEINQSWGSGYGVRLLERLVSDYYEARK</sequence>
<evidence type="ECO:0000256" key="8">
    <source>
        <dbReference type="HAMAP-Rule" id="MF_00181"/>
    </source>
</evidence>
<dbReference type="InterPro" id="IPR011356">
    <property type="entry name" value="Leucine_aapep/pepB"/>
</dbReference>
<dbReference type="Gene3D" id="3.40.630.10">
    <property type="entry name" value="Zn peptidases"/>
    <property type="match status" value="1"/>
</dbReference>
<evidence type="ECO:0000313" key="11">
    <source>
        <dbReference type="Proteomes" id="UP000199245"/>
    </source>
</evidence>
<evidence type="ECO:0000256" key="6">
    <source>
        <dbReference type="ARBA" id="ARBA00022801"/>
    </source>
</evidence>
<feature type="binding site" evidence="8">
    <location>
        <position position="346"/>
    </location>
    <ligand>
        <name>Mn(2+)</name>
        <dbReference type="ChEBI" id="CHEBI:29035"/>
        <label>1</label>
    </ligand>
</feature>
<feature type="binding site" evidence="8">
    <location>
        <position position="287"/>
    </location>
    <ligand>
        <name>Mn(2+)</name>
        <dbReference type="ChEBI" id="CHEBI:29035"/>
        <label>2</label>
    </ligand>
</feature>
<dbReference type="HAMAP" id="MF_00181">
    <property type="entry name" value="Cytosol_peptidase_M17"/>
    <property type="match status" value="1"/>
</dbReference>
<evidence type="ECO:0000256" key="4">
    <source>
        <dbReference type="ARBA" id="ARBA00022438"/>
    </source>
</evidence>
<dbReference type="RefSeq" id="WP_092088228.1">
    <property type="nucleotide sequence ID" value="NZ_FMZW01000041.1"/>
</dbReference>
<comment type="subcellular location">
    <subcellularLocation>
        <location evidence="8">Cytoplasm</location>
    </subcellularLocation>
</comment>
<keyword evidence="5 8" id="KW-0645">Protease</keyword>
<dbReference type="CDD" id="cd00433">
    <property type="entry name" value="Peptidase_M17"/>
    <property type="match status" value="1"/>
</dbReference>
<dbReference type="GO" id="GO:0030145">
    <property type="term" value="F:manganese ion binding"/>
    <property type="evidence" value="ECO:0007669"/>
    <property type="project" value="UniProtKB-UniRule"/>
</dbReference>
<dbReference type="Pfam" id="PF00883">
    <property type="entry name" value="Peptidase_M17"/>
    <property type="match status" value="1"/>
</dbReference>
<comment type="cofactor">
    <cofactor evidence="8">
        <name>Mn(2+)</name>
        <dbReference type="ChEBI" id="CHEBI:29035"/>
    </cofactor>
    <text evidence="8">Binds 2 manganese ions per subunit.</text>
</comment>
<dbReference type="PANTHER" id="PTHR11963">
    <property type="entry name" value="LEUCINE AMINOPEPTIDASE-RELATED"/>
    <property type="match status" value="1"/>
</dbReference>
<evidence type="ECO:0000256" key="2">
    <source>
        <dbReference type="ARBA" id="ARBA00000967"/>
    </source>
</evidence>
<keyword evidence="8" id="KW-0963">Cytoplasm</keyword>
<dbReference type="PROSITE" id="PS00631">
    <property type="entry name" value="CYTOSOL_AP"/>
    <property type="match status" value="1"/>
</dbReference>
<dbReference type="InterPro" id="IPR008283">
    <property type="entry name" value="Peptidase_M17_N"/>
</dbReference>
<feature type="binding site" evidence="8">
    <location>
        <position position="269"/>
    </location>
    <ligand>
        <name>Mn(2+)</name>
        <dbReference type="ChEBI" id="CHEBI:29035"/>
        <label>1</label>
    </ligand>
</feature>
<name>A0A1G7H9J5_9BRAD</name>
<dbReference type="GO" id="GO:0006508">
    <property type="term" value="P:proteolysis"/>
    <property type="evidence" value="ECO:0007669"/>
    <property type="project" value="UniProtKB-KW"/>
</dbReference>
<feature type="binding site" evidence="8">
    <location>
        <position position="264"/>
    </location>
    <ligand>
        <name>Mn(2+)</name>
        <dbReference type="ChEBI" id="CHEBI:29035"/>
        <label>2</label>
    </ligand>
</feature>
<keyword evidence="4 8" id="KW-0031">Aminopeptidase</keyword>
<dbReference type="PRINTS" id="PR00481">
    <property type="entry name" value="LAMNOPPTDASE"/>
</dbReference>
<feature type="binding site" evidence="8">
    <location>
        <position position="348"/>
    </location>
    <ligand>
        <name>Mn(2+)</name>
        <dbReference type="ChEBI" id="CHEBI:29035"/>
        <label>1</label>
    </ligand>
</feature>
<dbReference type="EC" id="3.4.11.1" evidence="8"/>
<evidence type="ECO:0000256" key="3">
    <source>
        <dbReference type="ARBA" id="ARBA00009528"/>
    </source>
</evidence>
<evidence type="ECO:0000313" key="10">
    <source>
        <dbReference type="EMBL" id="SDE96789.1"/>
    </source>
</evidence>
<comment type="catalytic activity">
    <reaction evidence="1 8">
        <text>Release of an N-terminal amino acid, Xaa-|-Yaa-, in which Xaa is preferably Leu, but may be other amino acids including Pro although not Arg or Lys, and Yaa may be Pro. Amino acid amides and methyl esters are also readily hydrolyzed, but rates on arylamides are exceedingly low.</text>
        <dbReference type="EC" id="3.4.11.1"/>
    </reaction>
</comment>
<evidence type="ECO:0000256" key="1">
    <source>
        <dbReference type="ARBA" id="ARBA00000135"/>
    </source>
</evidence>
<proteinExistence type="inferred from homology"/>
<keyword evidence="8" id="KW-0479">Metal-binding</keyword>
<protein>
    <recommendedName>
        <fullName evidence="8">Probable cytosol aminopeptidase</fullName>
        <ecNumber evidence="8">3.4.11.1</ecNumber>
    </recommendedName>
    <alternativeName>
        <fullName evidence="8">Leucine aminopeptidase</fullName>
        <shortName evidence="8">LAP</shortName>
        <ecNumber evidence="8">3.4.11.10</ecNumber>
    </alternativeName>
    <alternativeName>
        <fullName evidence="8">Leucyl aminopeptidase</fullName>
    </alternativeName>
</protein>
<feature type="active site" evidence="8">
    <location>
        <position position="276"/>
    </location>
</feature>
<dbReference type="NCBIfam" id="NF002073">
    <property type="entry name" value="PRK00913.1-2"/>
    <property type="match status" value="1"/>
</dbReference>
<dbReference type="SUPFAM" id="SSF53187">
    <property type="entry name" value="Zn-dependent exopeptidases"/>
    <property type="match status" value="1"/>
</dbReference>
<dbReference type="NCBIfam" id="NF002074">
    <property type="entry name" value="PRK00913.1-4"/>
    <property type="match status" value="1"/>
</dbReference>
<dbReference type="InterPro" id="IPR043472">
    <property type="entry name" value="Macro_dom-like"/>
</dbReference>
<dbReference type="NCBIfam" id="NF002077">
    <property type="entry name" value="PRK00913.2-4"/>
    <property type="match status" value="1"/>
</dbReference>
<keyword evidence="7 8" id="KW-0464">Manganese</keyword>
<accession>A0A1G7H9J5</accession>
<dbReference type="NCBIfam" id="NF002075">
    <property type="entry name" value="PRK00913.2-2"/>
    <property type="match status" value="1"/>
</dbReference>
<gene>
    <name evidence="8" type="primary">pepA</name>
    <name evidence="10" type="ORF">SAMN05216337_10413</name>
</gene>
<feature type="active site" evidence="8">
    <location>
        <position position="350"/>
    </location>
</feature>
<feature type="binding site" evidence="8">
    <location>
        <position position="348"/>
    </location>
    <ligand>
        <name>Mn(2+)</name>
        <dbReference type="ChEBI" id="CHEBI:29035"/>
        <label>2</label>
    </ligand>
</feature>
<dbReference type="Pfam" id="PF02789">
    <property type="entry name" value="Peptidase_M17_N"/>
    <property type="match status" value="1"/>
</dbReference>
<feature type="binding site" evidence="8">
    <location>
        <position position="269"/>
    </location>
    <ligand>
        <name>Mn(2+)</name>
        <dbReference type="ChEBI" id="CHEBI:29035"/>
        <label>2</label>
    </ligand>
</feature>
<dbReference type="GO" id="GO:0005737">
    <property type="term" value="C:cytoplasm"/>
    <property type="evidence" value="ECO:0007669"/>
    <property type="project" value="UniProtKB-SubCell"/>
</dbReference>
<comment type="function">
    <text evidence="8">Presumably involved in the processing and regular turnover of intracellular proteins. Catalyzes the removal of unsubstituted N-terminal amino acids from various peptides.</text>
</comment>
<dbReference type="PANTHER" id="PTHR11963:SF23">
    <property type="entry name" value="CYTOSOL AMINOPEPTIDASE"/>
    <property type="match status" value="1"/>
</dbReference>
<dbReference type="GO" id="GO:0070006">
    <property type="term" value="F:metalloaminopeptidase activity"/>
    <property type="evidence" value="ECO:0007669"/>
    <property type="project" value="InterPro"/>
</dbReference>
<evidence type="ECO:0000259" key="9">
    <source>
        <dbReference type="PROSITE" id="PS00631"/>
    </source>
</evidence>
<evidence type="ECO:0000256" key="5">
    <source>
        <dbReference type="ARBA" id="ARBA00022670"/>
    </source>
</evidence>
<dbReference type="Proteomes" id="UP000199245">
    <property type="component" value="Unassembled WGS sequence"/>
</dbReference>
<reference evidence="10 11" key="1">
    <citation type="submission" date="2016-10" db="EMBL/GenBank/DDBJ databases">
        <authorList>
            <person name="de Groot N.N."/>
        </authorList>
    </citation>
    <scope>NUCLEOTIDE SEQUENCE [LARGE SCALE GENOMIC DNA]</scope>
    <source>
        <strain evidence="10 11">R5</strain>
    </source>
</reference>
<dbReference type="EMBL" id="FMZW01000041">
    <property type="protein sequence ID" value="SDE96789.1"/>
    <property type="molecule type" value="Genomic_DNA"/>
</dbReference>
<dbReference type="EC" id="3.4.11.10" evidence="8"/>
<dbReference type="AlphaFoldDB" id="A0A1G7H9J5"/>
<evidence type="ECO:0000256" key="7">
    <source>
        <dbReference type="ARBA" id="ARBA00023211"/>
    </source>
</evidence>
<organism evidence="10 11">
    <name type="scientific">Bradyrhizobium brasilense</name>
    <dbReference type="NCBI Taxonomy" id="1419277"/>
    <lineage>
        <taxon>Bacteria</taxon>
        <taxon>Pseudomonadati</taxon>
        <taxon>Pseudomonadota</taxon>
        <taxon>Alphaproteobacteria</taxon>
        <taxon>Hyphomicrobiales</taxon>
        <taxon>Nitrobacteraceae</taxon>
        <taxon>Bradyrhizobium</taxon>
    </lineage>
</organism>